<dbReference type="Pfam" id="PF18454">
    <property type="entry name" value="Mtd_N"/>
    <property type="match status" value="1"/>
</dbReference>
<dbReference type="InterPro" id="IPR039448">
    <property type="entry name" value="Beta_helix"/>
</dbReference>
<organism evidence="3 4">
    <name type="scientific">Geovibrio thiophilus</name>
    <dbReference type="NCBI Taxonomy" id="139438"/>
    <lineage>
        <taxon>Bacteria</taxon>
        <taxon>Pseudomonadati</taxon>
        <taxon>Deferribacterota</taxon>
        <taxon>Deferribacteres</taxon>
        <taxon>Deferribacterales</taxon>
        <taxon>Geovibrionaceae</taxon>
        <taxon>Geovibrio</taxon>
    </lineage>
</organism>
<dbReference type="OrthoDB" id="564699at2"/>
<sequence>MAETLIQNRRLIEADRTAVIPAEGELLYATDTKRLYIGDGTTAGGIPVGGTFFITEDMTLNVPSDYADINEALGYLASFRIKNTATVTIQVADGVYTYTETILVKHPDAQFIRIIGNESDPDSCEIKNPLQTYIIHVERCNLGYLGGFKLNGAADPVNYPEGVGVERRGLLVYFNASVMIGSMSAVNCHYGIHVYMNSVIRGVNITLSSNSHSGLIVQFNSSASFDGSCSCRDNAFAGVYVHSNSAFQSSGTGTEITSNDEYGIYILFNSIISVTNITVTGNTKKDIYALNASYARVTSSTYGTLSPALNAIGNSNSIITG</sequence>
<feature type="domain" description="Right handed beta helix" evidence="1">
    <location>
        <begin position="190"/>
        <end position="304"/>
    </location>
</feature>
<dbReference type="KEGG" id="gtl:EP073_02700"/>
<accession>A0A410JW11</accession>
<dbReference type="EMBL" id="CP035108">
    <property type="protein sequence ID" value="QAR32343.1"/>
    <property type="molecule type" value="Genomic_DNA"/>
</dbReference>
<protein>
    <submittedName>
        <fullName evidence="3">Right-handed parallel beta-helix repeat-containing protein</fullName>
    </submittedName>
</protein>
<proteinExistence type="predicted"/>
<evidence type="ECO:0000259" key="2">
    <source>
        <dbReference type="Pfam" id="PF18454"/>
    </source>
</evidence>
<evidence type="ECO:0000313" key="3">
    <source>
        <dbReference type="EMBL" id="QAR32343.1"/>
    </source>
</evidence>
<gene>
    <name evidence="3" type="ORF">EP073_02700</name>
</gene>
<dbReference type="AlphaFoldDB" id="A0A410JW11"/>
<feature type="domain" description="Major tropism determinant N-terminal" evidence="2">
    <location>
        <begin position="7"/>
        <end position="42"/>
    </location>
</feature>
<dbReference type="SUPFAM" id="SSF51126">
    <property type="entry name" value="Pectin lyase-like"/>
    <property type="match status" value="1"/>
</dbReference>
<dbReference type="InterPro" id="IPR041352">
    <property type="entry name" value="Mtd_N"/>
</dbReference>
<dbReference type="Proteomes" id="UP000287502">
    <property type="component" value="Chromosome"/>
</dbReference>
<evidence type="ECO:0000259" key="1">
    <source>
        <dbReference type="Pfam" id="PF13229"/>
    </source>
</evidence>
<dbReference type="Gene3D" id="2.10.10.30">
    <property type="match status" value="1"/>
</dbReference>
<evidence type="ECO:0000313" key="4">
    <source>
        <dbReference type="Proteomes" id="UP000287502"/>
    </source>
</evidence>
<dbReference type="Pfam" id="PF13229">
    <property type="entry name" value="Beta_helix"/>
    <property type="match status" value="1"/>
</dbReference>
<dbReference type="RefSeq" id="WP_128465630.1">
    <property type="nucleotide sequence ID" value="NZ_CP035108.1"/>
</dbReference>
<keyword evidence="4" id="KW-1185">Reference proteome</keyword>
<reference evidence="3 4" key="1">
    <citation type="submission" date="2019-01" db="EMBL/GenBank/DDBJ databases">
        <title>Geovibrio thiophilus DSM 11263, complete genome.</title>
        <authorList>
            <person name="Spring S."/>
            <person name="Bunk B."/>
            <person name="Sproer C."/>
        </authorList>
    </citation>
    <scope>NUCLEOTIDE SEQUENCE [LARGE SCALE GENOMIC DNA]</scope>
    <source>
        <strain evidence="3 4">DSM 11263</strain>
    </source>
</reference>
<name>A0A410JW11_9BACT</name>
<dbReference type="InterPro" id="IPR011050">
    <property type="entry name" value="Pectin_lyase_fold/virulence"/>
</dbReference>